<accession>A0A7L9WRZ9</accession>
<proteinExistence type="predicted"/>
<gene>
    <name evidence="1" type="ORF">F3W81_18605</name>
</gene>
<keyword evidence="2" id="KW-1185">Reference proteome</keyword>
<evidence type="ECO:0000313" key="2">
    <source>
        <dbReference type="Proteomes" id="UP000594118"/>
    </source>
</evidence>
<sequence>MRQNVLKIYLSDAEWDHVVGMAESVSMPMSGFARTFLVTQKPPRPKASGVTVEAVAALNRCGAFLNQFARVACRSQTLSPAEIREVTAAREHLLAIAEQLTGDRP</sequence>
<organism evidence="1 2">
    <name type="scientific">Pseudooceanicola spongiae</name>
    <dbReference type="NCBI Taxonomy" id="2613965"/>
    <lineage>
        <taxon>Bacteria</taxon>
        <taxon>Pseudomonadati</taxon>
        <taxon>Pseudomonadota</taxon>
        <taxon>Alphaproteobacteria</taxon>
        <taxon>Rhodobacterales</taxon>
        <taxon>Paracoccaceae</taxon>
        <taxon>Pseudooceanicola</taxon>
    </lineage>
</organism>
<name>A0A7L9WRZ9_9RHOB</name>
<dbReference type="RefSeq" id="WP_193080913.1">
    <property type="nucleotide sequence ID" value="NZ_CP045201.1"/>
</dbReference>
<dbReference type="EMBL" id="CP045201">
    <property type="protein sequence ID" value="QOL82652.1"/>
    <property type="molecule type" value="Genomic_DNA"/>
</dbReference>
<reference evidence="1 2" key="1">
    <citation type="submission" date="2019-10" db="EMBL/GenBank/DDBJ databases">
        <title>Pseudopuniceibacterium sp. HQ09 islated from Antarctica.</title>
        <authorList>
            <person name="Liao L."/>
            <person name="Su S."/>
            <person name="Chen B."/>
            <person name="Yu Y."/>
        </authorList>
    </citation>
    <scope>NUCLEOTIDE SEQUENCE [LARGE SCALE GENOMIC DNA]</scope>
    <source>
        <strain evidence="1 2">HQ09</strain>
    </source>
</reference>
<dbReference type="KEGG" id="pshq:F3W81_18605"/>
<protein>
    <recommendedName>
        <fullName evidence="3">Bacterial mobilisation domain-containing protein</fullName>
    </recommendedName>
</protein>
<evidence type="ECO:0000313" key="1">
    <source>
        <dbReference type="EMBL" id="QOL82652.1"/>
    </source>
</evidence>
<evidence type="ECO:0008006" key="3">
    <source>
        <dbReference type="Google" id="ProtNLM"/>
    </source>
</evidence>
<dbReference type="Proteomes" id="UP000594118">
    <property type="component" value="Chromosome"/>
</dbReference>
<dbReference type="AlphaFoldDB" id="A0A7L9WRZ9"/>